<reference evidence="1" key="1">
    <citation type="submission" date="2024-08" db="EMBL/GenBank/DDBJ databases">
        <title>Lentilactobacillus sp. nov., isolated from tree bark.</title>
        <authorList>
            <person name="Phuengjayaem S."/>
            <person name="Tanasupawat S."/>
        </authorList>
    </citation>
    <scope>NUCLEOTIDE SEQUENCE</scope>
    <source>
        <strain evidence="1">SPB1-3</strain>
    </source>
</reference>
<accession>A0ACD5DFD6</accession>
<dbReference type="Proteomes" id="UP001149860">
    <property type="component" value="Chromosome"/>
</dbReference>
<proteinExistence type="predicted"/>
<keyword evidence="2" id="KW-1185">Reference proteome</keyword>
<evidence type="ECO:0000313" key="1">
    <source>
        <dbReference type="EMBL" id="XFD40089.1"/>
    </source>
</evidence>
<organism evidence="1 2">
    <name type="scientific">Lentilactobacillus terminaliae</name>
    <dbReference type="NCBI Taxonomy" id="3003483"/>
    <lineage>
        <taxon>Bacteria</taxon>
        <taxon>Bacillati</taxon>
        <taxon>Bacillota</taxon>
        <taxon>Bacilli</taxon>
        <taxon>Lactobacillales</taxon>
        <taxon>Lactobacillaceae</taxon>
        <taxon>Lentilactobacillus</taxon>
    </lineage>
</organism>
<dbReference type="EMBL" id="CP168151">
    <property type="protein sequence ID" value="XFD40089.1"/>
    <property type="molecule type" value="Genomic_DNA"/>
</dbReference>
<protein>
    <submittedName>
        <fullName evidence="1">YbhB/YbcL family Raf kinase inhibitor-like protein</fullName>
    </submittedName>
</protein>
<evidence type="ECO:0000313" key="2">
    <source>
        <dbReference type="Proteomes" id="UP001149860"/>
    </source>
</evidence>
<keyword evidence="1" id="KW-0649">Protein kinase inhibitor</keyword>
<name>A0ACD5DFD6_9LACO</name>
<gene>
    <name evidence="1" type="ORF">O0236_001905</name>
</gene>
<sequence length="167" mass="18487">MKISVPLENGLLPDKYGKYASEMLDDTPIVSFPITIQDAPKNTKTFALLLIDWDAVPVSGFAWIHWVAANIDGKVTEIPENNSQTVAVPMVQGRNSTAGGLVGNQNPDSAWRYNGPQPPDAIHNYQLHIYALDSILDLSDGFWLNELQSKMDDHILEESKVSIPSRN</sequence>